<proteinExistence type="predicted"/>
<reference evidence="2" key="1">
    <citation type="submission" date="2021-02" db="EMBL/GenBank/DDBJ databases">
        <authorList>
            <person name="Dougan E. K."/>
            <person name="Rhodes N."/>
            <person name="Thang M."/>
            <person name="Chan C."/>
        </authorList>
    </citation>
    <scope>NUCLEOTIDE SEQUENCE</scope>
</reference>
<comment type="caution">
    <text evidence="2">The sequence shown here is derived from an EMBL/GenBank/DDBJ whole genome shotgun (WGS) entry which is preliminary data.</text>
</comment>
<evidence type="ECO:0000256" key="1">
    <source>
        <dbReference type="SAM" id="MobiDB-lite"/>
    </source>
</evidence>
<evidence type="ECO:0000313" key="3">
    <source>
        <dbReference type="Proteomes" id="UP000649617"/>
    </source>
</evidence>
<protein>
    <submittedName>
        <fullName evidence="2">Rmnd1 protein</fullName>
    </submittedName>
</protein>
<name>A0A812WXV5_SYMPI</name>
<feature type="compositionally biased region" description="Basic and acidic residues" evidence="1">
    <location>
        <begin position="16"/>
        <end position="25"/>
    </location>
</feature>
<sequence length="97" mass="10504">MPVESEPLASESMDFVYEHPDDPGGETRLDKNTGQLHLKASQNGNLEQIAISLGMDVAVRLDALETYIENKIKEDWKASACFKHSNLSALASALGGS</sequence>
<feature type="region of interest" description="Disordered" evidence="1">
    <location>
        <begin position="1"/>
        <end position="25"/>
    </location>
</feature>
<keyword evidence="3" id="KW-1185">Reference proteome</keyword>
<dbReference type="EMBL" id="CAJNIZ010044986">
    <property type="protein sequence ID" value="CAE7707310.1"/>
    <property type="molecule type" value="Genomic_DNA"/>
</dbReference>
<accession>A0A812WXV5</accession>
<gene>
    <name evidence="2" type="primary">Rmnd1</name>
    <name evidence="2" type="ORF">SPIL2461_LOCUS19984</name>
</gene>
<dbReference type="AlphaFoldDB" id="A0A812WXV5"/>
<evidence type="ECO:0000313" key="2">
    <source>
        <dbReference type="EMBL" id="CAE7707310.1"/>
    </source>
</evidence>
<dbReference type="Proteomes" id="UP000649617">
    <property type="component" value="Unassembled WGS sequence"/>
</dbReference>
<organism evidence="2 3">
    <name type="scientific">Symbiodinium pilosum</name>
    <name type="common">Dinoflagellate</name>
    <dbReference type="NCBI Taxonomy" id="2952"/>
    <lineage>
        <taxon>Eukaryota</taxon>
        <taxon>Sar</taxon>
        <taxon>Alveolata</taxon>
        <taxon>Dinophyceae</taxon>
        <taxon>Suessiales</taxon>
        <taxon>Symbiodiniaceae</taxon>
        <taxon>Symbiodinium</taxon>
    </lineage>
</organism>
<dbReference type="OrthoDB" id="242766at2759"/>